<evidence type="ECO:0000313" key="2">
    <source>
        <dbReference type="Proteomes" id="UP000593577"/>
    </source>
</evidence>
<comment type="caution">
    <text evidence="1">The sequence shown here is derived from an EMBL/GenBank/DDBJ whole genome shotgun (WGS) entry which is preliminary data.</text>
</comment>
<dbReference type="AlphaFoldDB" id="A0A7J8YP58"/>
<organism evidence="1 2">
    <name type="scientific">Gossypium aridum</name>
    <name type="common">American cotton</name>
    <name type="synonym">Erioxylum aridum</name>
    <dbReference type="NCBI Taxonomy" id="34290"/>
    <lineage>
        <taxon>Eukaryota</taxon>
        <taxon>Viridiplantae</taxon>
        <taxon>Streptophyta</taxon>
        <taxon>Embryophyta</taxon>
        <taxon>Tracheophyta</taxon>
        <taxon>Spermatophyta</taxon>
        <taxon>Magnoliopsida</taxon>
        <taxon>eudicotyledons</taxon>
        <taxon>Gunneridae</taxon>
        <taxon>Pentapetalae</taxon>
        <taxon>rosids</taxon>
        <taxon>malvids</taxon>
        <taxon>Malvales</taxon>
        <taxon>Malvaceae</taxon>
        <taxon>Malvoideae</taxon>
        <taxon>Gossypium</taxon>
    </lineage>
</organism>
<protein>
    <submittedName>
        <fullName evidence="1">Uncharacterized protein</fullName>
    </submittedName>
</protein>
<evidence type="ECO:0000313" key="1">
    <source>
        <dbReference type="EMBL" id="MBA0701386.1"/>
    </source>
</evidence>
<reference evidence="1 2" key="1">
    <citation type="journal article" date="2019" name="Genome Biol. Evol.">
        <title>Insights into the evolution of the New World diploid cottons (Gossypium, subgenus Houzingenia) based on genome sequencing.</title>
        <authorList>
            <person name="Grover C.E."/>
            <person name="Arick M.A. 2nd"/>
            <person name="Thrash A."/>
            <person name="Conover J.L."/>
            <person name="Sanders W.S."/>
            <person name="Peterson D.G."/>
            <person name="Frelichowski J.E."/>
            <person name="Scheffler J.A."/>
            <person name="Scheffler B.E."/>
            <person name="Wendel J.F."/>
        </authorList>
    </citation>
    <scope>NUCLEOTIDE SEQUENCE [LARGE SCALE GENOMIC DNA]</scope>
    <source>
        <strain evidence="1">185</strain>
        <tissue evidence="1">Leaf</tissue>
    </source>
</reference>
<dbReference type="EMBL" id="JABFAA010253927">
    <property type="protein sequence ID" value="MBA0701386.1"/>
    <property type="molecule type" value="Genomic_DNA"/>
</dbReference>
<keyword evidence="2" id="KW-1185">Reference proteome</keyword>
<dbReference type="Proteomes" id="UP000593577">
    <property type="component" value="Unassembled WGS sequence"/>
</dbReference>
<proteinExistence type="predicted"/>
<accession>A0A7J8YP58</accession>
<sequence>MHLFRALVQYWNPAYSCFTFRKVDLLHASFGKVSEI</sequence>
<gene>
    <name evidence="1" type="ORF">Goari_020432</name>
</gene>
<name>A0A7J8YP58_GOSAI</name>